<comment type="similarity">
    <text evidence="1">Belongs to the peptidase A1 family.</text>
</comment>
<feature type="domain" description="Peptidase A1" evidence="2">
    <location>
        <begin position="146"/>
        <end position="433"/>
    </location>
</feature>
<dbReference type="GO" id="GO:0005764">
    <property type="term" value="C:lysosome"/>
    <property type="evidence" value="ECO:0007669"/>
    <property type="project" value="TreeGrafter"/>
</dbReference>
<dbReference type="SUPFAM" id="SSF50630">
    <property type="entry name" value="Acid proteases"/>
    <property type="match status" value="1"/>
</dbReference>
<reference evidence="3" key="1">
    <citation type="submission" date="2023-06" db="EMBL/GenBank/DDBJ databases">
        <title>Genomic analysis of the entomopathogenic nematode Steinernema hermaphroditum.</title>
        <authorList>
            <person name="Schwarz E.M."/>
            <person name="Heppert J.K."/>
            <person name="Baniya A."/>
            <person name="Schwartz H.T."/>
            <person name="Tan C.-H."/>
            <person name="Antoshechkin I."/>
            <person name="Sternberg P.W."/>
            <person name="Goodrich-Blair H."/>
            <person name="Dillman A.R."/>
        </authorList>
    </citation>
    <scope>NUCLEOTIDE SEQUENCE</scope>
    <source>
        <strain evidence="3">PS9179</strain>
        <tissue evidence="3">Whole animal</tissue>
    </source>
</reference>
<dbReference type="Proteomes" id="UP001175271">
    <property type="component" value="Unassembled WGS sequence"/>
</dbReference>
<evidence type="ECO:0000256" key="1">
    <source>
        <dbReference type="ARBA" id="ARBA00007447"/>
    </source>
</evidence>
<dbReference type="PANTHER" id="PTHR47966:SF51">
    <property type="entry name" value="BETA-SITE APP-CLEAVING ENZYME, ISOFORM A-RELATED"/>
    <property type="match status" value="1"/>
</dbReference>
<proteinExistence type="inferred from homology"/>
<organism evidence="3 4">
    <name type="scientific">Steinernema hermaphroditum</name>
    <dbReference type="NCBI Taxonomy" id="289476"/>
    <lineage>
        <taxon>Eukaryota</taxon>
        <taxon>Metazoa</taxon>
        <taxon>Ecdysozoa</taxon>
        <taxon>Nematoda</taxon>
        <taxon>Chromadorea</taxon>
        <taxon>Rhabditida</taxon>
        <taxon>Tylenchina</taxon>
        <taxon>Panagrolaimomorpha</taxon>
        <taxon>Strongyloidoidea</taxon>
        <taxon>Steinernematidae</taxon>
        <taxon>Steinernema</taxon>
    </lineage>
</organism>
<dbReference type="InterPro" id="IPR033121">
    <property type="entry name" value="PEPTIDASE_A1"/>
</dbReference>
<dbReference type="Gene3D" id="2.40.70.10">
    <property type="entry name" value="Acid Proteases"/>
    <property type="match status" value="2"/>
</dbReference>
<evidence type="ECO:0000259" key="2">
    <source>
        <dbReference type="PROSITE" id="PS51767"/>
    </source>
</evidence>
<keyword evidence="4" id="KW-1185">Reference proteome</keyword>
<name>A0AA39H7C5_9BILA</name>
<dbReference type="Pfam" id="PF00026">
    <property type="entry name" value="Asp"/>
    <property type="match status" value="1"/>
</dbReference>
<dbReference type="InterPro" id="IPR001461">
    <property type="entry name" value="Aspartic_peptidase_A1"/>
</dbReference>
<dbReference type="AlphaFoldDB" id="A0AA39H7C5"/>
<dbReference type="GO" id="GO:0004190">
    <property type="term" value="F:aspartic-type endopeptidase activity"/>
    <property type="evidence" value="ECO:0007669"/>
    <property type="project" value="InterPro"/>
</dbReference>
<gene>
    <name evidence="3" type="ORF">QR680_015339</name>
</gene>
<dbReference type="GO" id="GO:0006508">
    <property type="term" value="P:proteolysis"/>
    <property type="evidence" value="ECO:0007669"/>
    <property type="project" value="InterPro"/>
</dbReference>
<dbReference type="InterPro" id="IPR021109">
    <property type="entry name" value="Peptidase_aspartic_dom_sf"/>
</dbReference>
<evidence type="ECO:0000313" key="3">
    <source>
        <dbReference type="EMBL" id="KAK0400600.1"/>
    </source>
</evidence>
<sequence length="448" mass="50766">METESDFFQFVATSRIMITISTSCRGWSCWCFLRLGPHVDLHPHTKFKNCQHARNPKLVLTGTRTRYYKRTSVSYRSYNNGQQFDRIVNGLPPPNSLVLLSLFLALSLYFGSALRLKANIRRHLPERYGSRAQNHFHHDPKDFNVLDIVVKVGTPPQYGAAVVDTTSGDIEITLCPVGAGKPTYPCFNSSQSSSFVQKTSNTASDSFWEDEDLGFVVPNVTFISRDHKTQFFGRVGLGWPSLRKYPGDTFFPDTSYDKWTRETFSISTGLLGCEAQIDFDATCEPNKKTIYLPATSRAYWQFAIKQVHLGSVKLPINGQAVIATNKEYIGMPKKFLDQLTSLHGITWEADYGAYTVDCNQKLPNLDFVTDGGVITIRPKQYVYVWEPLSNGRCVVNFEDSKAFGFGPEWYFGIQIVADYCVAFDFKKAQITLTENFQECDVCDCHKKQ</sequence>
<protein>
    <recommendedName>
        <fullName evidence="2">Peptidase A1 domain-containing protein</fullName>
    </recommendedName>
</protein>
<accession>A0AA39H7C5</accession>
<dbReference type="PANTHER" id="PTHR47966">
    <property type="entry name" value="BETA-SITE APP-CLEAVING ENZYME, ISOFORM A-RELATED"/>
    <property type="match status" value="1"/>
</dbReference>
<dbReference type="PROSITE" id="PS51767">
    <property type="entry name" value="PEPTIDASE_A1"/>
    <property type="match status" value="1"/>
</dbReference>
<evidence type="ECO:0000313" key="4">
    <source>
        <dbReference type="Proteomes" id="UP001175271"/>
    </source>
</evidence>
<dbReference type="EMBL" id="JAUCMV010000004">
    <property type="protein sequence ID" value="KAK0400600.1"/>
    <property type="molecule type" value="Genomic_DNA"/>
</dbReference>
<comment type="caution">
    <text evidence="3">The sequence shown here is derived from an EMBL/GenBank/DDBJ whole genome shotgun (WGS) entry which is preliminary data.</text>
</comment>